<feature type="transmembrane region" description="Helical" evidence="6">
    <location>
        <begin position="12"/>
        <end position="35"/>
    </location>
</feature>
<protein>
    <submittedName>
        <fullName evidence="7">Polysaccharide biosynthesis protein</fullName>
    </submittedName>
</protein>
<evidence type="ECO:0000313" key="8">
    <source>
        <dbReference type="Proteomes" id="UP000214646"/>
    </source>
</evidence>
<reference evidence="8" key="1">
    <citation type="submission" date="2017-06" db="EMBL/GenBank/DDBJ databases">
        <title>Genome analysis of Fimbriiglobus ruber SP5, the first member of the order Planctomycetales with confirmed chitinolytic capability.</title>
        <authorList>
            <person name="Ravin N.V."/>
            <person name="Rakitin A.L."/>
            <person name="Ivanova A.A."/>
            <person name="Beletsky A.V."/>
            <person name="Kulichevskaya I.S."/>
            <person name="Mardanov A.V."/>
            <person name="Dedysh S.N."/>
        </authorList>
    </citation>
    <scope>NUCLEOTIDE SEQUENCE [LARGE SCALE GENOMIC DNA]</scope>
    <source>
        <strain evidence="8">SP5</strain>
    </source>
</reference>
<gene>
    <name evidence="7" type="ORF">FRUB_06606</name>
</gene>
<keyword evidence="5 6" id="KW-0472">Membrane</keyword>
<dbReference type="GO" id="GO:0005886">
    <property type="term" value="C:plasma membrane"/>
    <property type="evidence" value="ECO:0007669"/>
    <property type="project" value="UniProtKB-SubCell"/>
</dbReference>
<evidence type="ECO:0000256" key="6">
    <source>
        <dbReference type="SAM" id="Phobius"/>
    </source>
</evidence>
<keyword evidence="2" id="KW-1003">Cell membrane</keyword>
<feature type="transmembrane region" description="Helical" evidence="6">
    <location>
        <begin position="94"/>
        <end position="116"/>
    </location>
</feature>
<keyword evidence="3 6" id="KW-0812">Transmembrane</keyword>
<feature type="transmembrane region" description="Helical" evidence="6">
    <location>
        <begin position="186"/>
        <end position="212"/>
    </location>
</feature>
<evidence type="ECO:0000256" key="2">
    <source>
        <dbReference type="ARBA" id="ARBA00022475"/>
    </source>
</evidence>
<dbReference type="Pfam" id="PF01943">
    <property type="entry name" value="Polysacc_synt"/>
    <property type="match status" value="1"/>
</dbReference>
<keyword evidence="4 6" id="KW-1133">Transmembrane helix</keyword>
<evidence type="ECO:0000256" key="5">
    <source>
        <dbReference type="ARBA" id="ARBA00023136"/>
    </source>
</evidence>
<accession>A0A225DJ33</accession>
<dbReference type="EMBL" id="NIDE01000014">
    <property type="protein sequence ID" value="OWK37486.1"/>
    <property type="molecule type" value="Genomic_DNA"/>
</dbReference>
<dbReference type="RefSeq" id="WP_161967756.1">
    <property type="nucleotide sequence ID" value="NZ_NIDE01000014.1"/>
</dbReference>
<feature type="transmembrane region" description="Helical" evidence="6">
    <location>
        <begin position="464"/>
        <end position="486"/>
    </location>
</feature>
<dbReference type="AlphaFoldDB" id="A0A225DJ33"/>
<feature type="transmembrane region" description="Helical" evidence="6">
    <location>
        <begin position="405"/>
        <end position="429"/>
    </location>
</feature>
<feature type="transmembrane region" description="Helical" evidence="6">
    <location>
        <begin position="314"/>
        <end position="334"/>
    </location>
</feature>
<dbReference type="Proteomes" id="UP000214646">
    <property type="component" value="Unassembled WGS sequence"/>
</dbReference>
<name>A0A225DJ33_9BACT</name>
<dbReference type="PANTHER" id="PTHR30250:SF26">
    <property type="entry name" value="PSMA PROTEIN"/>
    <property type="match status" value="1"/>
</dbReference>
<feature type="transmembrane region" description="Helical" evidence="6">
    <location>
        <begin position="128"/>
        <end position="151"/>
    </location>
</feature>
<feature type="transmembrane region" description="Helical" evidence="6">
    <location>
        <begin position="346"/>
        <end position="366"/>
    </location>
</feature>
<dbReference type="InterPro" id="IPR050833">
    <property type="entry name" value="Poly_Biosynth_Transport"/>
</dbReference>
<feature type="transmembrane region" description="Helical" evidence="6">
    <location>
        <begin position="163"/>
        <end position="180"/>
    </location>
</feature>
<dbReference type="PANTHER" id="PTHR30250">
    <property type="entry name" value="PST FAMILY PREDICTED COLANIC ACID TRANSPORTER"/>
    <property type="match status" value="1"/>
</dbReference>
<organism evidence="7 8">
    <name type="scientific">Fimbriiglobus ruber</name>
    <dbReference type="NCBI Taxonomy" id="1908690"/>
    <lineage>
        <taxon>Bacteria</taxon>
        <taxon>Pseudomonadati</taxon>
        <taxon>Planctomycetota</taxon>
        <taxon>Planctomycetia</taxon>
        <taxon>Gemmatales</taxon>
        <taxon>Gemmataceae</taxon>
        <taxon>Fimbriiglobus</taxon>
    </lineage>
</organism>
<dbReference type="OrthoDB" id="254672at2"/>
<proteinExistence type="predicted"/>
<evidence type="ECO:0000256" key="4">
    <source>
        <dbReference type="ARBA" id="ARBA00022989"/>
    </source>
</evidence>
<keyword evidence="8" id="KW-1185">Reference proteome</keyword>
<comment type="subcellular location">
    <subcellularLocation>
        <location evidence="1">Cell membrane</location>
        <topology evidence="1">Multi-pass membrane protein</topology>
    </subcellularLocation>
</comment>
<feature type="transmembrane region" description="Helical" evidence="6">
    <location>
        <begin position="55"/>
        <end position="74"/>
    </location>
</feature>
<comment type="caution">
    <text evidence="7">The sequence shown here is derived from an EMBL/GenBank/DDBJ whole genome shotgun (WGS) entry which is preliminary data.</text>
</comment>
<evidence type="ECO:0000256" key="3">
    <source>
        <dbReference type="ARBA" id="ARBA00022692"/>
    </source>
</evidence>
<evidence type="ECO:0000313" key="7">
    <source>
        <dbReference type="EMBL" id="OWK37486.1"/>
    </source>
</evidence>
<feature type="transmembrane region" description="Helical" evidence="6">
    <location>
        <begin position="378"/>
        <end position="399"/>
    </location>
</feature>
<feature type="transmembrane region" description="Helical" evidence="6">
    <location>
        <begin position="441"/>
        <end position="458"/>
    </location>
</feature>
<dbReference type="InterPro" id="IPR002797">
    <property type="entry name" value="Polysacc_synth"/>
</dbReference>
<evidence type="ECO:0000256" key="1">
    <source>
        <dbReference type="ARBA" id="ARBA00004651"/>
    </source>
</evidence>
<sequence length="506" mass="53881">MSNTDVRTRRSFLLGAASNWLAFAAVLAVSFFLTPYLITALGTPRYDVWCVVESVLAYFTLLDMGVAACLVRSVARHHATAERDELNRIASSCLALFLAAGAVAILIGAPVLVALAPRMEAKSGADDVLPFMLLMLANLAATLPLSIFPSILDGLQKFTAKSVVRILFLLARTAGIVAVVHSEAGLLPLAVVYTVTNVAENAVLAALCFRFLPGLRLARRFVDRGTLREVRGYSTDAFLAMLAGRVTVQTGAIVVGVFLPEGQVTLYAIAARLVEYAKTLLRTITTTLTPGVSAMEARGDHAGVRRLFLTATRWMLYAVVPVNLGLWFFGRPFLARWVGQEFVEGSFPALALMATTLSVGVAQSVSSRILYGLGRLRLFARAALGEAALNLILTLALTGPLGVEGVATAVAVPNLLFCLFVVAYTARLLDIPMGEYLRAGWLRPVLAGAVPVVVWAAAGEVAPTWGAIAVGIAAGLLPYAMVVAACETRPTGWRKRLVALRATAAR</sequence>